<reference evidence="2" key="1">
    <citation type="submission" date="2022-11" db="UniProtKB">
        <authorList>
            <consortium name="WormBaseParasite"/>
        </authorList>
    </citation>
    <scope>IDENTIFICATION</scope>
</reference>
<sequence>MLRDFATILSGIAEEMEHDTHRLIPDDVSCEEDEANNDVISPKESQSNIDSKTDTTQRCSDFDKFNANDQGRGIDLTPACEQQIVNEFEQLPNLYYEKGRKWGSTIIKFNKCRLIKYQKRNKIGVSKFWCTKCHLILCVKNFVPRMYGEKVEVTDILRKPNYP</sequence>
<accession>A0AC34GF12</accession>
<dbReference type="WBParaSite" id="ES5_v2.g28302.t1">
    <property type="protein sequence ID" value="ES5_v2.g28302.t1"/>
    <property type="gene ID" value="ES5_v2.g28302"/>
</dbReference>
<evidence type="ECO:0000313" key="2">
    <source>
        <dbReference type="WBParaSite" id="ES5_v2.g28302.t1"/>
    </source>
</evidence>
<evidence type="ECO:0000313" key="1">
    <source>
        <dbReference type="Proteomes" id="UP000887579"/>
    </source>
</evidence>
<proteinExistence type="predicted"/>
<organism evidence="1 2">
    <name type="scientific">Panagrolaimus sp. ES5</name>
    <dbReference type="NCBI Taxonomy" id="591445"/>
    <lineage>
        <taxon>Eukaryota</taxon>
        <taxon>Metazoa</taxon>
        <taxon>Ecdysozoa</taxon>
        <taxon>Nematoda</taxon>
        <taxon>Chromadorea</taxon>
        <taxon>Rhabditida</taxon>
        <taxon>Tylenchina</taxon>
        <taxon>Panagrolaimomorpha</taxon>
        <taxon>Panagrolaimoidea</taxon>
        <taxon>Panagrolaimidae</taxon>
        <taxon>Panagrolaimus</taxon>
    </lineage>
</organism>
<name>A0AC34GF12_9BILA</name>
<dbReference type="Proteomes" id="UP000887579">
    <property type="component" value="Unplaced"/>
</dbReference>
<protein>
    <submittedName>
        <fullName evidence="2">Transposase</fullName>
    </submittedName>
</protein>